<comment type="function">
    <text evidence="24">Bifunctional aspartate kinase and homoserine dehydrogenase that catalyzes the first and the third steps toward the synthesis of lysine, methionine and threonine from aspartate.</text>
</comment>
<dbReference type="EC" id="1.1.1.3" evidence="28"/>
<dbReference type="InterPro" id="IPR049638">
    <property type="entry name" value="AK-HD"/>
</dbReference>
<name>A0ABU3R0D4_9GAMM</name>
<dbReference type="PANTHER" id="PTHR43070">
    <property type="match status" value="1"/>
</dbReference>
<keyword evidence="34" id="KW-1185">Reference proteome</keyword>
<keyword evidence="17 28" id="KW-0521">NADP</keyword>
<dbReference type="GO" id="GO:0004412">
    <property type="term" value="F:homoserine dehydrogenase activity"/>
    <property type="evidence" value="ECO:0007669"/>
    <property type="project" value="UniProtKB-EC"/>
</dbReference>
<dbReference type="InterPro" id="IPR054352">
    <property type="entry name" value="ACT_Aspartokinase"/>
</dbReference>
<dbReference type="InterPro" id="IPR001341">
    <property type="entry name" value="Asp_kinase"/>
</dbReference>
<dbReference type="PROSITE" id="PS01042">
    <property type="entry name" value="HOMOSER_DHGENASE"/>
    <property type="match status" value="1"/>
</dbReference>
<dbReference type="SUPFAM" id="SSF51735">
    <property type="entry name" value="NAD(P)-binding Rossmann-fold domains"/>
    <property type="match status" value="1"/>
</dbReference>
<comment type="catalytic activity">
    <reaction evidence="26">
        <text>L-homoserine + NADP(+) = L-aspartate 4-semialdehyde + NADPH + H(+)</text>
        <dbReference type="Rhea" id="RHEA:15761"/>
        <dbReference type="ChEBI" id="CHEBI:15378"/>
        <dbReference type="ChEBI" id="CHEBI:57476"/>
        <dbReference type="ChEBI" id="CHEBI:57783"/>
        <dbReference type="ChEBI" id="CHEBI:58349"/>
        <dbReference type="ChEBI" id="CHEBI:537519"/>
        <dbReference type="EC" id="1.1.1.3"/>
    </reaction>
    <physiologicalReaction direction="right-to-left" evidence="26">
        <dbReference type="Rhea" id="RHEA:15763"/>
    </physiologicalReaction>
</comment>
<dbReference type="SUPFAM" id="SSF55347">
    <property type="entry name" value="Glyceraldehyde-3-phosphate dehydrogenase-like, C-terminal domain"/>
    <property type="match status" value="1"/>
</dbReference>
<dbReference type="InterPro" id="IPR042199">
    <property type="entry name" value="AsparK_Bifunc_asparK/hSer_DH"/>
</dbReference>
<evidence type="ECO:0000256" key="19">
    <source>
        <dbReference type="ARBA" id="ARBA00023027"/>
    </source>
</evidence>
<keyword evidence="18 28" id="KW-0560">Oxidoreductase</keyword>
<dbReference type="InterPro" id="IPR036393">
    <property type="entry name" value="AceGlu_kinase-like_sf"/>
</dbReference>
<dbReference type="EMBL" id="JAWCUA010000007">
    <property type="protein sequence ID" value="MDU0113119.1"/>
    <property type="molecule type" value="Genomic_DNA"/>
</dbReference>
<evidence type="ECO:0000256" key="2">
    <source>
        <dbReference type="ARBA" id="ARBA00004766"/>
    </source>
</evidence>
<dbReference type="RefSeq" id="WP_315946728.1">
    <property type="nucleotide sequence ID" value="NZ_JAWCUA010000007.1"/>
</dbReference>
<dbReference type="Pfam" id="PF00742">
    <property type="entry name" value="Homoserine_dh"/>
    <property type="match status" value="1"/>
</dbReference>
<dbReference type="InterPro" id="IPR001342">
    <property type="entry name" value="HDH_cat"/>
</dbReference>
<dbReference type="InterPro" id="IPR045865">
    <property type="entry name" value="ACT-like_dom_sf"/>
</dbReference>
<evidence type="ECO:0000256" key="14">
    <source>
        <dbReference type="ARBA" id="ARBA00022741"/>
    </source>
</evidence>
<dbReference type="PIRSF" id="PIRSF000727">
    <property type="entry name" value="ThrA"/>
    <property type="match status" value="1"/>
</dbReference>
<dbReference type="Pfam" id="PF00696">
    <property type="entry name" value="AA_kinase"/>
    <property type="match status" value="1"/>
</dbReference>
<comment type="pathway">
    <text evidence="2 28">Amino-acid biosynthesis; L-lysine biosynthesis via DAP pathway; (S)-tetrahydrodipicolinate from L-aspartate: step 1/4.</text>
</comment>
<keyword evidence="11 28" id="KW-0808">Transferase</keyword>
<evidence type="ECO:0000256" key="27">
    <source>
        <dbReference type="ARBA" id="ARBA00049031"/>
    </source>
</evidence>
<dbReference type="SUPFAM" id="SSF55021">
    <property type="entry name" value="ACT-like"/>
    <property type="match status" value="2"/>
</dbReference>
<dbReference type="Gene3D" id="3.30.360.10">
    <property type="entry name" value="Dihydrodipicolinate Reductase, domain 2"/>
    <property type="match status" value="1"/>
</dbReference>
<dbReference type="InterPro" id="IPR041743">
    <property type="entry name" value="AK-HSDH_N"/>
</dbReference>
<dbReference type="CDD" id="cd04922">
    <property type="entry name" value="ACT_AKi-HSDH-ThrA_2"/>
    <property type="match status" value="1"/>
</dbReference>
<dbReference type="Gene3D" id="3.40.50.720">
    <property type="entry name" value="NAD(P)-binding Rossmann-like Domain"/>
    <property type="match status" value="1"/>
</dbReference>
<feature type="domain" description="Aspartate/homoserine dehydrogenase NAD-binding" evidence="31">
    <location>
        <begin position="467"/>
        <end position="601"/>
    </location>
</feature>
<dbReference type="InterPro" id="IPR018042">
    <property type="entry name" value="Aspartate_kinase_CS"/>
</dbReference>
<keyword evidence="12" id="KW-0791">Threonine biosynthesis</keyword>
<evidence type="ECO:0000256" key="23">
    <source>
        <dbReference type="ARBA" id="ARBA00023268"/>
    </source>
</evidence>
<evidence type="ECO:0000256" key="25">
    <source>
        <dbReference type="ARBA" id="ARBA00048561"/>
    </source>
</evidence>
<dbReference type="PANTHER" id="PTHR43070:SF3">
    <property type="entry name" value="HOMOSERINE DEHYDROGENASE"/>
    <property type="match status" value="1"/>
</dbReference>
<comment type="pathway">
    <text evidence="3 28">Amino-acid biosynthesis; L-methionine biosynthesis via de novo pathway; L-homoserine from L-aspartate: step 1/3.</text>
</comment>
<feature type="domain" description="Aspartokinase ACT" evidence="32">
    <location>
        <begin position="314"/>
        <end position="373"/>
    </location>
</feature>
<comment type="pathway">
    <text evidence="5 28">Amino-acid biosynthesis; L-methionine biosynthesis via de novo pathway; L-homoserine from L-aspartate: step 3/3.</text>
</comment>
<evidence type="ECO:0000256" key="3">
    <source>
        <dbReference type="ARBA" id="ARBA00004986"/>
    </source>
</evidence>
<keyword evidence="16 28" id="KW-0067">ATP-binding</keyword>
<proteinExistence type="inferred from homology"/>
<dbReference type="NCBIfam" id="NF006959">
    <property type="entry name" value="PRK09436.1"/>
    <property type="match status" value="1"/>
</dbReference>
<dbReference type="Gene3D" id="1.20.120.1320">
    <property type="entry name" value="Aspartokinase, catalytic domain"/>
    <property type="match status" value="1"/>
</dbReference>
<dbReference type="Gene3D" id="3.30.2130.10">
    <property type="entry name" value="VC0802-like"/>
    <property type="match status" value="1"/>
</dbReference>
<dbReference type="EC" id="2.7.2.4" evidence="28"/>
<evidence type="ECO:0000256" key="7">
    <source>
        <dbReference type="ARBA" id="ARBA00007952"/>
    </source>
</evidence>
<evidence type="ECO:0000259" key="29">
    <source>
        <dbReference type="Pfam" id="PF00696"/>
    </source>
</evidence>
<comment type="similarity">
    <text evidence="8 28">In the N-terminal section; belongs to the aspartokinase family.</text>
</comment>
<evidence type="ECO:0000256" key="21">
    <source>
        <dbReference type="ARBA" id="ARBA00023154"/>
    </source>
</evidence>
<keyword evidence="19" id="KW-0520">NAD</keyword>
<evidence type="ECO:0000256" key="12">
    <source>
        <dbReference type="ARBA" id="ARBA00022697"/>
    </source>
</evidence>
<dbReference type="Pfam" id="PF03447">
    <property type="entry name" value="NAD_binding_3"/>
    <property type="match status" value="1"/>
</dbReference>
<keyword evidence="21" id="KW-0457">Lysine biosynthesis</keyword>
<dbReference type="InterPro" id="IPR036291">
    <property type="entry name" value="NAD(P)-bd_dom_sf"/>
</dbReference>
<dbReference type="NCBIfam" id="TIGR00657">
    <property type="entry name" value="asp_kinases"/>
    <property type="match status" value="1"/>
</dbReference>
<feature type="domain" description="Homoserine dehydrogenase catalytic" evidence="30">
    <location>
        <begin position="609"/>
        <end position="805"/>
    </location>
</feature>
<dbReference type="InterPro" id="IPR005106">
    <property type="entry name" value="Asp/hSer_DH_NAD-bd"/>
</dbReference>
<comment type="catalytic activity">
    <reaction evidence="27">
        <text>L-homoserine + NAD(+) = L-aspartate 4-semialdehyde + NADH + H(+)</text>
        <dbReference type="Rhea" id="RHEA:15757"/>
        <dbReference type="ChEBI" id="CHEBI:15378"/>
        <dbReference type="ChEBI" id="CHEBI:57476"/>
        <dbReference type="ChEBI" id="CHEBI:57540"/>
        <dbReference type="ChEBI" id="CHEBI:57945"/>
        <dbReference type="ChEBI" id="CHEBI:537519"/>
        <dbReference type="EC" id="1.1.1.3"/>
    </reaction>
    <physiologicalReaction direction="right-to-left" evidence="27">
        <dbReference type="Rhea" id="RHEA:15759"/>
    </physiologicalReaction>
</comment>
<dbReference type="InterPro" id="IPR001048">
    <property type="entry name" value="Asp/Glu/Uridylate_kinase"/>
</dbReference>
<evidence type="ECO:0000259" key="32">
    <source>
        <dbReference type="Pfam" id="PF22468"/>
    </source>
</evidence>
<keyword evidence="10 28" id="KW-0028">Amino-acid biosynthesis</keyword>
<dbReference type="InterPro" id="IPR019811">
    <property type="entry name" value="HDH_CS"/>
</dbReference>
<evidence type="ECO:0000256" key="6">
    <source>
        <dbReference type="ARBA" id="ARBA00005139"/>
    </source>
</evidence>
<comment type="cofactor">
    <cofactor evidence="1">
        <name>a metal cation</name>
        <dbReference type="ChEBI" id="CHEBI:25213"/>
    </cofactor>
</comment>
<dbReference type="Gene3D" id="3.40.1160.10">
    <property type="entry name" value="Acetylglutamate kinase-like"/>
    <property type="match status" value="1"/>
</dbReference>
<evidence type="ECO:0000256" key="22">
    <source>
        <dbReference type="ARBA" id="ARBA00023167"/>
    </source>
</evidence>
<dbReference type="InterPro" id="IPR011147">
    <property type="entry name" value="Bifunc_Aspkin/hSer_DH"/>
</dbReference>
<keyword evidence="22" id="KW-0486">Methionine biosynthesis</keyword>
<evidence type="ECO:0000256" key="8">
    <source>
        <dbReference type="ARBA" id="ARBA00010046"/>
    </source>
</evidence>
<keyword evidence="13" id="KW-0479">Metal-binding</keyword>
<evidence type="ECO:0000259" key="30">
    <source>
        <dbReference type="Pfam" id="PF00742"/>
    </source>
</evidence>
<dbReference type="CDD" id="cd04921">
    <property type="entry name" value="ACT_AKi-HSDH-ThrA-like_1"/>
    <property type="match status" value="1"/>
</dbReference>
<keyword evidence="15 28" id="KW-0418">Kinase</keyword>
<comment type="similarity">
    <text evidence="7 28">In the C-terminal section; belongs to the homoserine dehydrogenase family.</text>
</comment>
<dbReference type="SUPFAM" id="SSF53633">
    <property type="entry name" value="Carbamate kinase-like"/>
    <property type="match status" value="1"/>
</dbReference>
<evidence type="ECO:0000256" key="17">
    <source>
        <dbReference type="ARBA" id="ARBA00022857"/>
    </source>
</evidence>
<evidence type="ECO:0000256" key="1">
    <source>
        <dbReference type="ARBA" id="ARBA00001920"/>
    </source>
</evidence>
<dbReference type="CDD" id="cd04257">
    <property type="entry name" value="AAK_AK-HSDH"/>
    <property type="match status" value="1"/>
</dbReference>
<comment type="caution">
    <text evidence="33">The sequence shown here is derived from an EMBL/GenBank/DDBJ whole genome shotgun (WGS) entry which is preliminary data.</text>
</comment>
<comment type="catalytic activity">
    <reaction evidence="25">
        <text>L-aspartate + ATP = 4-phospho-L-aspartate + ADP</text>
        <dbReference type="Rhea" id="RHEA:23776"/>
        <dbReference type="ChEBI" id="CHEBI:29991"/>
        <dbReference type="ChEBI" id="CHEBI:30616"/>
        <dbReference type="ChEBI" id="CHEBI:57535"/>
        <dbReference type="ChEBI" id="CHEBI:456216"/>
        <dbReference type="EC" id="2.7.2.4"/>
    </reaction>
    <physiologicalReaction direction="left-to-right" evidence="25">
        <dbReference type="Rhea" id="RHEA:23777"/>
    </physiologicalReaction>
</comment>
<evidence type="ECO:0000256" key="18">
    <source>
        <dbReference type="ARBA" id="ARBA00023002"/>
    </source>
</evidence>
<evidence type="ECO:0000256" key="11">
    <source>
        <dbReference type="ARBA" id="ARBA00022679"/>
    </source>
</evidence>
<feature type="domain" description="Aspartokinase ACT" evidence="32">
    <location>
        <begin position="394"/>
        <end position="454"/>
    </location>
</feature>
<evidence type="ECO:0000256" key="24">
    <source>
        <dbReference type="ARBA" id="ARBA00044938"/>
    </source>
</evidence>
<organism evidence="33 34">
    <name type="scientific">Psychrosphaera aquimarina</name>
    <dbReference type="NCBI Taxonomy" id="2044854"/>
    <lineage>
        <taxon>Bacteria</taxon>
        <taxon>Pseudomonadati</taxon>
        <taxon>Pseudomonadota</taxon>
        <taxon>Gammaproteobacteria</taxon>
        <taxon>Alteromonadales</taxon>
        <taxon>Pseudoalteromonadaceae</taxon>
        <taxon>Psychrosphaera</taxon>
    </lineage>
</organism>
<evidence type="ECO:0000256" key="20">
    <source>
        <dbReference type="ARBA" id="ARBA00023053"/>
    </source>
</evidence>
<evidence type="ECO:0000256" key="26">
    <source>
        <dbReference type="ARBA" id="ARBA00048841"/>
    </source>
</evidence>
<dbReference type="Proteomes" id="UP001257914">
    <property type="component" value="Unassembled WGS sequence"/>
</dbReference>
<evidence type="ECO:0000256" key="28">
    <source>
        <dbReference type="PIRNR" id="PIRNR000727"/>
    </source>
</evidence>
<keyword evidence="14 28" id="KW-0547">Nucleotide-binding</keyword>
<reference evidence="33 34" key="1">
    <citation type="submission" date="2023-10" db="EMBL/GenBank/DDBJ databases">
        <title>Psychrosphaera aquimaarina strain SW33 isolated from seawater.</title>
        <authorList>
            <person name="Bayburt H."/>
            <person name="Kim J.M."/>
            <person name="Choi B.J."/>
            <person name="Jeon C.O."/>
        </authorList>
    </citation>
    <scope>NUCLEOTIDE SEQUENCE [LARGE SCALE GENOMIC DNA]</scope>
    <source>
        <strain evidence="33 34">KCTC 52743</strain>
    </source>
</reference>
<keyword evidence="20" id="KW-0915">Sodium</keyword>
<gene>
    <name evidence="33" type="primary">thrA</name>
    <name evidence="33" type="ORF">RT723_08940</name>
</gene>
<evidence type="ECO:0000256" key="13">
    <source>
        <dbReference type="ARBA" id="ARBA00022723"/>
    </source>
</evidence>
<comment type="pathway">
    <text evidence="6 28">Amino-acid biosynthesis; L-threonine biosynthesis; L-threonine from L-aspartate: step 1/5.</text>
</comment>
<accession>A0ABU3R0D4</accession>
<evidence type="ECO:0000256" key="10">
    <source>
        <dbReference type="ARBA" id="ARBA00022605"/>
    </source>
</evidence>
<keyword evidence="23" id="KW-0511">Multifunctional enzyme</keyword>
<evidence type="ECO:0000256" key="16">
    <source>
        <dbReference type="ARBA" id="ARBA00022840"/>
    </source>
</evidence>
<protein>
    <recommendedName>
        <fullName evidence="28">Bifunctional aspartokinase/homoserine dehydrogenase</fullName>
    </recommendedName>
    <domain>
        <recommendedName>
            <fullName evidence="28">Aspartokinase</fullName>
            <ecNumber evidence="28">2.7.2.4</ecNumber>
        </recommendedName>
    </domain>
    <domain>
        <recommendedName>
            <fullName evidence="28">Homoserine dehydrogenase</fullName>
            <ecNumber evidence="28">1.1.1.3</ecNumber>
        </recommendedName>
    </domain>
</protein>
<comment type="pathway">
    <text evidence="4 28">Amino-acid biosynthesis; L-threonine biosynthesis; L-threonine from L-aspartate: step 3/5.</text>
</comment>
<dbReference type="PROSITE" id="PS00324">
    <property type="entry name" value="ASPARTOKINASE"/>
    <property type="match status" value="1"/>
</dbReference>
<evidence type="ECO:0000256" key="5">
    <source>
        <dbReference type="ARBA" id="ARBA00005062"/>
    </source>
</evidence>
<evidence type="ECO:0000313" key="34">
    <source>
        <dbReference type="Proteomes" id="UP001257914"/>
    </source>
</evidence>
<evidence type="ECO:0000256" key="9">
    <source>
        <dbReference type="ARBA" id="ARBA00011881"/>
    </source>
</evidence>
<evidence type="ECO:0000313" key="33">
    <source>
        <dbReference type="EMBL" id="MDU0113119.1"/>
    </source>
</evidence>
<feature type="domain" description="Aspartate/glutamate/uridylate kinase" evidence="29">
    <location>
        <begin position="2"/>
        <end position="280"/>
    </location>
</feature>
<dbReference type="Pfam" id="PF22468">
    <property type="entry name" value="ACT_9"/>
    <property type="match status" value="2"/>
</dbReference>
<evidence type="ECO:0000259" key="31">
    <source>
        <dbReference type="Pfam" id="PF03447"/>
    </source>
</evidence>
<evidence type="ECO:0000256" key="15">
    <source>
        <dbReference type="ARBA" id="ARBA00022777"/>
    </source>
</evidence>
<sequence length="816" mass="88381">MKVVKFGGSSLADHERFATVANIIAGQAQTSITTAVLSAPKGVTNQLVDLCDIAESGAEFKASLDGLKSNLEQITKASKCESEQQLLSQIEQLIAELNSKLTGVQLLNHCPAHVKAFVISRGEVFSVLLMQQVFNAMGVSSQVLEPTKSIISSDDYLNGVANIELSRAAIMNEMQSGKEVYLLPGFTAANEDGQLTTLGRNGSDYSAAIVAACLHADICEIWTDVDGVYSADPRQVKDATLVDKLSYSEAMELSYFGASVLHPKTIGPLAHYKIPCVIKNTLNPSAKGTVIATEANNTTPIKAISSLNDVCMLTVFGPGMKGVVGMASRTFKAMADKEISVVLITQSSSEFSISFCIFAEHKKEAIAALYNEFELEIKNGLLDKPKVNDEVAIVSLIGEGMRQHKGIAAKFFTSLAQARVNILAIAQDSTESSISSVVERRKCEDAIKVCHENFFTKIPSIDLFVLGCGVVGGELIKQIKRQQQWLKDRNIRLNVYGIANSRKLLLNQDGIDLENYEELLQQAEPAFSLLNIKRFVQDNHLVNPVLVDCTSSEGVASQYVEFLAAGFHIVTPNKKANTGSMAYYSELRETAQSTMRRFLYETTVGAGLPVIDTLQGLFNAGDELVAFEGILSGSLSYIFGKLDEGQTLSQATIEAKELGYTEPDPRDDLSGMDVARKLLIMARESGMELELSDIEIESVLGDDFDASGSVEEFLARLPELDPTFEALNENAKSNGEVLRYVGEIKEGKCKVKVVSVGPDNALHAVKNGENALAIHSAYYQPIPIVLRGYGAGAAVTAAGVFGDVMRTLSWQQEVML</sequence>
<evidence type="ECO:0000256" key="4">
    <source>
        <dbReference type="ARBA" id="ARBA00005056"/>
    </source>
</evidence>
<dbReference type="GO" id="GO:0004072">
    <property type="term" value="F:aspartate kinase activity"/>
    <property type="evidence" value="ECO:0007669"/>
    <property type="project" value="UniProtKB-EC"/>
</dbReference>
<comment type="subunit">
    <text evidence="9 28">Homotetramer.</text>
</comment>